<feature type="transmembrane region" description="Helical" evidence="6">
    <location>
        <begin position="209"/>
        <end position="231"/>
    </location>
</feature>
<evidence type="ECO:0000313" key="8">
    <source>
        <dbReference type="Proteomes" id="UP000727490"/>
    </source>
</evidence>
<name>A0A951IRI5_9BACT</name>
<proteinExistence type="inferred from homology"/>
<evidence type="ECO:0000313" key="7">
    <source>
        <dbReference type="EMBL" id="MBW3466530.1"/>
    </source>
</evidence>
<keyword evidence="5 6" id="KW-0472">Membrane</keyword>
<feature type="transmembrane region" description="Helical" evidence="6">
    <location>
        <begin position="152"/>
        <end position="171"/>
    </location>
</feature>
<feature type="transmembrane region" description="Helical" evidence="6">
    <location>
        <begin position="129"/>
        <end position="146"/>
    </location>
</feature>
<feature type="transmembrane region" description="Helical" evidence="6">
    <location>
        <begin position="183"/>
        <end position="203"/>
    </location>
</feature>
<feature type="transmembrane region" description="Helical" evidence="6">
    <location>
        <begin position="64"/>
        <end position="84"/>
    </location>
</feature>
<evidence type="ECO:0000256" key="5">
    <source>
        <dbReference type="ARBA" id="ARBA00023136"/>
    </source>
</evidence>
<feature type="transmembrane region" description="Helical" evidence="6">
    <location>
        <begin position="16"/>
        <end position="33"/>
    </location>
</feature>
<evidence type="ECO:0008006" key="9">
    <source>
        <dbReference type="Google" id="ProtNLM"/>
    </source>
</evidence>
<dbReference type="AlphaFoldDB" id="A0A951IRI5"/>
<comment type="subcellular location">
    <subcellularLocation>
        <location evidence="1">Membrane</location>
        <topology evidence="1">Multi-pass membrane protein</topology>
    </subcellularLocation>
</comment>
<accession>A0A951IRI5</accession>
<dbReference type="GO" id="GO:0016020">
    <property type="term" value="C:membrane"/>
    <property type="evidence" value="ECO:0007669"/>
    <property type="project" value="UniProtKB-SubCell"/>
</dbReference>
<feature type="transmembrane region" description="Helical" evidence="6">
    <location>
        <begin position="39"/>
        <end position="57"/>
    </location>
</feature>
<keyword evidence="8" id="KW-1185">Reference proteome</keyword>
<organism evidence="7 8">
    <name type="scientific">Arthrospiribacter ruber</name>
    <dbReference type="NCBI Taxonomy" id="2487934"/>
    <lineage>
        <taxon>Bacteria</taxon>
        <taxon>Pseudomonadati</taxon>
        <taxon>Bacteroidota</taxon>
        <taxon>Cytophagia</taxon>
        <taxon>Cytophagales</taxon>
        <taxon>Cyclobacteriaceae</taxon>
        <taxon>Arthrospiribacter</taxon>
    </lineage>
</organism>
<reference evidence="7 8" key="1">
    <citation type="journal article" date="2020" name="Syst. Appl. Microbiol.">
        <title>Arthrospiribacter ruber gen. nov., sp. nov., a novel bacterium isolated from Arthrospira cultures.</title>
        <authorList>
            <person name="Waleron M."/>
            <person name="Misztak A."/>
            <person name="Waleron M.M."/>
            <person name="Furmaniak M."/>
            <person name="Mrozik A."/>
            <person name="Waleron K."/>
        </authorList>
    </citation>
    <scope>NUCLEOTIDE SEQUENCE [LARGE SCALE GENOMIC DNA]</scope>
    <source>
        <strain evidence="7 8">DPMB0001</strain>
    </source>
</reference>
<sequence>MAVYVICMLSWKKNIVKFYLLSVALSIILLLVGQYQFFIFSKIFILPSLMFLIFQCYQQSNHKLIPILLVSTFFSFMGDVLIAIKVYEDLFKMISLSSFLVAQAGYAYMFFTSYQFNNDRQKISLKKRWPEFLSLILIVFFTISVTQEMGEFYVLGIIYGMIACVSMVLALDRRFYVSFKSYLLVLLGLILFYLSDILAGLDLELTDTFTHVGIILSFAFGHYLIVSGIFLQVKEDTKKTKASDSDASDAFL</sequence>
<gene>
    <name evidence="7" type="ORF">EGN73_01715</name>
</gene>
<keyword evidence="3 6" id="KW-0812">Transmembrane</keyword>
<dbReference type="RefSeq" id="WP_219286481.1">
    <property type="nucleotide sequence ID" value="NZ_RPHB01000001.1"/>
</dbReference>
<evidence type="ECO:0000256" key="6">
    <source>
        <dbReference type="SAM" id="Phobius"/>
    </source>
</evidence>
<comment type="similarity">
    <text evidence="2">Belongs to the TMEM86 family.</text>
</comment>
<dbReference type="Proteomes" id="UP000727490">
    <property type="component" value="Unassembled WGS sequence"/>
</dbReference>
<dbReference type="InterPro" id="IPR012506">
    <property type="entry name" value="TMEM86B-like"/>
</dbReference>
<dbReference type="Pfam" id="PF07947">
    <property type="entry name" value="YhhN"/>
    <property type="match status" value="1"/>
</dbReference>
<dbReference type="EMBL" id="RPHB01000001">
    <property type="protein sequence ID" value="MBW3466530.1"/>
    <property type="molecule type" value="Genomic_DNA"/>
</dbReference>
<evidence type="ECO:0000256" key="4">
    <source>
        <dbReference type="ARBA" id="ARBA00022989"/>
    </source>
</evidence>
<keyword evidence="4 6" id="KW-1133">Transmembrane helix</keyword>
<evidence type="ECO:0000256" key="3">
    <source>
        <dbReference type="ARBA" id="ARBA00022692"/>
    </source>
</evidence>
<feature type="transmembrane region" description="Helical" evidence="6">
    <location>
        <begin position="90"/>
        <end position="109"/>
    </location>
</feature>
<evidence type="ECO:0000256" key="1">
    <source>
        <dbReference type="ARBA" id="ARBA00004141"/>
    </source>
</evidence>
<protein>
    <recommendedName>
        <fullName evidence="9">YhhN-like protein</fullName>
    </recommendedName>
</protein>
<comment type="caution">
    <text evidence="7">The sequence shown here is derived from an EMBL/GenBank/DDBJ whole genome shotgun (WGS) entry which is preliminary data.</text>
</comment>
<evidence type="ECO:0000256" key="2">
    <source>
        <dbReference type="ARBA" id="ARBA00007375"/>
    </source>
</evidence>